<protein>
    <recommendedName>
        <fullName evidence="4">Carboxylic ester hydrolase</fullName>
        <ecNumber evidence="4">3.1.1.-</ecNumber>
    </recommendedName>
</protein>
<dbReference type="SUPFAM" id="SSF53474">
    <property type="entry name" value="alpha/beta-Hydrolases"/>
    <property type="match status" value="1"/>
</dbReference>
<proteinExistence type="inferred from homology"/>
<evidence type="ECO:0000256" key="4">
    <source>
        <dbReference type="RuleBase" id="RU361235"/>
    </source>
</evidence>
<gene>
    <name evidence="7" type="ORF">ACFFUU_05515</name>
</gene>
<dbReference type="InterPro" id="IPR002018">
    <property type="entry name" value="CarbesteraseB"/>
</dbReference>
<dbReference type="EC" id="3.1.1.-" evidence="4"/>
<dbReference type="Pfam" id="PF18962">
    <property type="entry name" value="Por_Secre_tail"/>
    <property type="match status" value="1"/>
</dbReference>
<evidence type="ECO:0000256" key="3">
    <source>
        <dbReference type="ARBA" id="ARBA00022801"/>
    </source>
</evidence>
<evidence type="ECO:0000259" key="5">
    <source>
        <dbReference type="Pfam" id="PF00135"/>
    </source>
</evidence>
<name>A0ABV5GD60_9FLAO</name>
<evidence type="ECO:0000313" key="8">
    <source>
        <dbReference type="Proteomes" id="UP001589576"/>
    </source>
</evidence>
<dbReference type="Proteomes" id="UP001589576">
    <property type="component" value="Unassembled WGS sequence"/>
</dbReference>
<dbReference type="InterPro" id="IPR026444">
    <property type="entry name" value="Secre_tail"/>
</dbReference>
<dbReference type="InterPro" id="IPR050309">
    <property type="entry name" value="Type-B_Carboxylest/Lipase"/>
</dbReference>
<feature type="domain" description="Secretion system C-terminal sorting" evidence="6">
    <location>
        <begin position="540"/>
        <end position="606"/>
    </location>
</feature>
<comment type="similarity">
    <text evidence="1 4">Belongs to the type-B carboxylesterase/lipase family.</text>
</comment>
<sequence length="608" mass="66068">MNKVLPLLFLFFISQTNSQTVNTQFGTIQGSLNGTVYQFLGIPFAKPPINDLRWKAPQNPVNWTGILTTNAFSPVCPQKNFDTGGSSSTIEGNEDCLYLNIWTPNLTNTTKPVMVFIHGGGNQQGSTSEVNGGTQMFFGKNLADRGNAVIVTIQYRLGPLGFLVHPGLETENVNNVSGNYAVMDQILALRWIQNNIANFGGDVNKIMIFGESAGGINVGNLLTSPLAANLFQRACIESAAPVINNYSTGRNLGIDYVNTYTTTGTDTDKIAYMRSLTSDQLVANETAPLSGGAVGLNWLPVVDNVVFNSVPSAQFQSGNFNKVPLIIGSNSEEMSISAPETVTPLMVTLLKNSIVPTALLPQANSLYPSGADNTTAKQSYIGILTDSQFTASTRRTAQCVSSNQTEPVWRYFFTHKHTVSILQPLGSYHGMELFYVFNNWENATLGSGPLFHNEDEQVQDAMLSYWVNFANTGNPNGTGLATWPQYNAATDCYVEIKATPDGTQCGLRTAKTDLWDAAINYTPCTSSLSVVENNDTMFTVFPNPLNDIVNIIPKGTTDSIEISVFDLTGKKLFTSTELQLDFSNYSSGIYTLKINQGNTTSTAKIIKK</sequence>
<dbReference type="PANTHER" id="PTHR11559">
    <property type="entry name" value="CARBOXYLESTERASE"/>
    <property type="match status" value="1"/>
</dbReference>
<dbReference type="RefSeq" id="WP_290285675.1">
    <property type="nucleotide sequence ID" value="NZ_JAUFQN010000019.1"/>
</dbReference>
<dbReference type="EMBL" id="JBHMFB010000014">
    <property type="protein sequence ID" value="MFB9089050.1"/>
    <property type="molecule type" value="Genomic_DNA"/>
</dbReference>
<evidence type="ECO:0000259" key="6">
    <source>
        <dbReference type="Pfam" id="PF18962"/>
    </source>
</evidence>
<dbReference type="NCBIfam" id="TIGR04183">
    <property type="entry name" value="Por_Secre_tail"/>
    <property type="match status" value="1"/>
</dbReference>
<dbReference type="InterPro" id="IPR029058">
    <property type="entry name" value="AB_hydrolase_fold"/>
</dbReference>
<accession>A0ABV5GD60</accession>
<evidence type="ECO:0000256" key="1">
    <source>
        <dbReference type="ARBA" id="ARBA00005964"/>
    </source>
</evidence>
<feature type="domain" description="Carboxylesterase type B" evidence="5">
    <location>
        <begin position="18"/>
        <end position="515"/>
    </location>
</feature>
<dbReference type="InterPro" id="IPR019826">
    <property type="entry name" value="Carboxylesterase_B_AS"/>
</dbReference>
<keyword evidence="3 4" id="KW-0378">Hydrolase</keyword>
<evidence type="ECO:0000256" key="2">
    <source>
        <dbReference type="ARBA" id="ARBA00022729"/>
    </source>
</evidence>
<dbReference type="PROSITE" id="PS00122">
    <property type="entry name" value="CARBOXYLESTERASE_B_1"/>
    <property type="match status" value="1"/>
</dbReference>
<dbReference type="PROSITE" id="PS00941">
    <property type="entry name" value="CARBOXYLESTERASE_B_2"/>
    <property type="match status" value="1"/>
</dbReference>
<dbReference type="Pfam" id="PF00135">
    <property type="entry name" value="COesterase"/>
    <property type="match status" value="1"/>
</dbReference>
<evidence type="ECO:0000313" key="7">
    <source>
        <dbReference type="EMBL" id="MFB9089050.1"/>
    </source>
</evidence>
<reference evidence="7 8" key="1">
    <citation type="submission" date="2024-09" db="EMBL/GenBank/DDBJ databases">
        <authorList>
            <person name="Sun Q."/>
            <person name="Mori K."/>
        </authorList>
    </citation>
    <scope>NUCLEOTIDE SEQUENCE [LARGE SCALE GENOMIC DNA]</scope>
    <source>
        <strain evidence="7 8">CECT 8460</strain>
    </source>
</reference>
<keyword evidence="2" id="KW-0732">Signal</keyword>
<dbReference type="Gene3D" id="3.40.50.1820">
    <property type="entry name" value="alpha/beta hydrolase"/>
    <property type="match status" value="1"/>
</dbReference>
<organism evidence="7 8">
    <name type="scientific">Flavobacterium paronense</name>
    <dbReference type="NCBI Taxonomy" id="1392775"/>
    <lineage>
        <taxon>Bacteria</taxon>
        <taxon>Pseudomonadati</taxon>
        <taxon>Bacteroidota</taxon>
        <taxon>Flavobacteriia</taxon>
        <taxon>Flavobacteriales</taxon>
        <taxon>Flavobacteriaceae</taxon>
        <taxon>Flavobacterium</taxon>
    </lineage>
</organism>
<dbReference type="InterPro" id="IPR019819">
    <property type="entry name" value="Carboxylesterase_B_CS"/>
</dbReference>
<keyword evidence="8" id="KW-1185">Reference proteome</keyword>
<comment type="caution">
    <text evidence="7">The sequence shown here is derived from an EMBL/GenBank/DDBJ whole genome shotgun (WGS) entry which is preliminary data.</text>
</comment>